<dbReference type="EMBL" id="CP158252">
    <property type="protein sequence ID" value="XDJ43121.1"/>
    <property type="molecule type" value="Genomic_DNA"/>
</dbReference>
<dbReference type="InterPro" id="IPR001155">
    <property type="entry name" value="OxRdtase_FMN_N"/>
</dbReference>
<comment type="cofactor">
    <cofactor evidence="1">
        <name>FMN</name>
        <dbReference type="ChEBI" id="CHEBI:58210"/>
    </cofactor>
</comment>
<gene>
    <name evidence="5" type="ORF">ABRY99_06050</name>
</gene>
<dbReference type="GO" id="GO:0016628">
    <property type="term" value="F:oxidoreductase activity, acting on the CH-CH group of donors, NAD or NADP as acceptor"/>
    <property type="evidence" value="ECO:0007669"/>
    <property type="project" value="UniProtKB-ARBA"/>
</dbReference>
<evidence type="ECO:0000256" key="1">
    <source>
        <dbReference type="ARBA" id="ARBA00001917"/>
    </source>
</evidence>
<dbReference type="InterPro" id="IPR013785">
    <property type="entry name" value="Aldolase_TIM"/>
</dbReference>
<dbReference type="SUPFAM" id="SSF51395">
    <property type="entry name" value="FMN-linked oxidoreductases"/>
    <property type="match status" value="1"/>
</dbReference>
<organism evidence="5">
    <name type="scientific">Castellaniella ginsengisoli</name>
    <dbReference type="NCBI Taxonomy" id="546114"/>
    <lineage>
        <taxon>Bacteria</taxon>
        <taxon>Pseudomonadati</taxon>
        <taxon>Pseudomonadota</taxon>
        <taxon>Betaproteobacteria</taxon>
        <taxon>Burkholderiales</taxon>
        <taxon>Alcaligenaceae</taxon>
        <taxon>Castellaniella</taxon>
    </lineage>
</organism>
<evidence type="ECO:0000313" key="5">
    <source>
        <dbReference type="EMBL" id="XDJ43121.1"/>
    </source>
</evidence>
<proteinExistence type="inferred from homology"/>
<feature type="domain" description="NADH:flavin oxidoreductase/NADH oxidase N-terminal" evidence="4">
    <location>
        <begin position="4"/>
        <end position="327"/>
    </location>
</feature>
<protein>
    <submittedName>
        <fullName evidence="5">Alkene reductase</fullName>
    </submittedName>
</protein>
<dbReference type="FunFam" id="3.20.20.70:FF:000059">
    <property type="entry name" value="N-ethylmaleimide reductase, FMN-linked"/>
    <property type="match status" value="1"/>
</dbReference>
<evidence type="ECO:0000256" key="3">
    <source>
        <dbReference type="ARBA" id="ARBA00023002"/>
    </source>
</evidence>
<dbReference type="GO" id="GO:0005829">
    <property type="term" value="C:cytosol"/>
    <property type="evidence" value="ECO:0007669"/>
    <property type="project" value="UniProtKB-ARBA"/>
</dbReference>
<dbReference type="PANTHER" id="PTHR22893:SF98">
    <property type="entry name" value="OXIDOREDUCTASE"/>
    <property type="match status" value="1"/>
</dbReference>
<dbReference type="RefSeq" id="WP_368643976.1">
    <property type="nucleotide sequence ID" value="NZ_CP158252.1"/>
</dbReference>
<dbReference type="InterPro" id="IPR045247">
    <property type="entry name" value="Oye-like"/>
</dbReference>
<dbReference type="CDD" id="cd02933">
    <property type="entry name" value="OYE_like_FMN"/>
    <property type="match status" value="1"/>
</dbReference>
<dbReference type="Gene3D" id="3.20.20.70">
    <property type="entry name" value="Aldolase class I"/>
    <property type="match status" value="1"/>
</dbReference>
<name>A0AB39CLY1_9BURK</name>
<dbReference type="GO" id="GO:0010181">
    <property type="term" value="F:FMN binding"/>
    <property type="evidence" value="ECO:0007669"/>
    <property type="project" value="InterPro"/>
</dbReference>
<comment type="similarity">
    <text evidence="2">Belongs to the NADH:flavin oxidoreductase/NADH oxidase family.</text>
</comment>
<dbReference type="AlphaFoldDB" id="A0AB39CLY1"/>
<dbReference type="PANTHER" id="PTHR22893">
    <property type="entry name" value="NADH OXIDOREDUCTASE-RELATED"/>
    <property type="match status" value="1"/>
</dbReference>
<evidence type="ECO:0000259" key="4">
    <source>
        <dbReference type="Pfam" id="PF00724"/>
    </source>
</evidence>
<dbReference type="Pfam" id="PF00724">
    <property type="entry name" value="Oxidored_FMN"/>
    <property type="match status" value="1"/>
</dbReference>
<evidence type="ECO:0000256" key="2">
    <source>
        <dbReference type="ARBA" id="ARBA00005979"/>
    </source>
</evidence>
<accession>A0AB39CLY1</accession>
<keyword evidence="3" id="KW-0560">Oxidoreductase</keyword>
<sequence length="356" mass="38622">MPTLFDPLQLGDLSLPNRIIMAPLTRCRAEPGRIPGNLMVDYYRQRASAGLILSEATSVTPMGVGYPDTPGIWSDAQVEGWKKVTAAVHEAGGRIILQLWHVGRISDPLYLDGATPVAPSALQPAGTVSRLRPQKTYVTPRALDISEIPGVIEAYRQGAENARAAGFDGVEIHAANGYLIDQFLQSSTNRRNDAYGGSLENRARLLLEITDAILEVWAPGRIGVHLSPRGDSNDMGDDQPQETFGYVAEALDRRGIAFLCLREYEGPDSLASAIRRKFSGRFIANEAFDQAQAAAWLAQERADAVAFGKLFIANPDLPARFAHGAALNAPRPETFYTPGPEGYTDYPALEQCGAET</sequence>
<reference evidence="5" key="1">
    <citation type="submission" date="2024-05" db="EMBL/GenBank/DDBJ databases">
        <authorList>
            <person name="Luo Y.-C."/>
            <person name="Nicholds J."/>
            <person name="Mortimer T."/>
            <person name="Maboni G."/>
        </authorList>
    </citation>
    <scope>NUCLEOTIDE SEQUENCE</scope>
    <source>
        <strain evidence="5">153920</strain>
    </source>
</reference>